<evidence type="ECO:0000256" key="3">
    <source>
        <dbReference type="ARBA" id="ARBA00022448"/>
    </source>
</evidence>
<keyword evidence="3 7" id="KW-0813">Transport</keyword>
<comment type="similarity">
    <text evidence="7">Belongs to the binding-protein-dependent transport system permease family.</text>
</comment>
<feature type="transmembrane region" description="Helical" evidence="7">
    <location>
        <begin position="218"/>
        <end position="238"/>
    </location>
</feature>
<dbReference type="Pfam" id="PF00528">
    <property type="entry name" value="BPD_transp_1"/>
    <property type="match status" value="1"/>
</dbReference>
<dbReference type="Proteomes" id="UP000218965">
    <property type="component" value="Chromosome"/>
</dbReference>
<dbReference type="RefSeq" id="WP_096421357.1">
    <property type="nucleotide sequence ID" value="NZ_AP017315.1"/>
</dbReference>
<dbReference type="InterPro" id="IPR035906">
    <property type="entry name" value="MetI-like_sf"/>
</dbReference>
<evidence type="ECO:0000256" key="1">
    <source>
        <dbReference type="ARBA" id="ARBA00004141"/>
    </source>
</evidence>
<dbReference type="AlphaFoldDB" id="A0A0U5BGI5"/>
<evidence type="ECO:0000256" key="4">
    <source>
        <dbReference type="ARBA" id="ARBA00022692"/>
    </source>
</evidence>
<evidence type="ECO:0000256" key="5">
    <source>
        <dbReference type="ARBA" id="ARBA00022989"/>
    </source>
</evidence>
<keyword evidence="4 7" id="KW-0812">Transmembrane</keyword>
<keyword evidence="6 7" id="KW-0472">Membrane</keyword>
<dbReference type="GO" id="GO:0015416">
    <property type="term" value="F:ABC-type phosphonate transporter activity"/>
    <property type="evidence" value="ECO:0007669"/>
    <property type="project" value="InterPro"/>
</dbReference>
<organism evidence="9 10">
    <name type="scientific">Microcella alkaliphila</name>
    <dbReference type="NCBI Taxonomy" id="279828"/>
    <lineage>
        <taxon>Bacteria</taxon>
        <taxon>Bacillati</taxon>
        <taxon>Actinomycetota</taxon>
        <taxon>Actinomycetes</taxon>
        <taxon>Micrococcales</taxon>
        <taxon>Microbacteriaceae</taxon>
        <taxon>Microcella</taxon>
    </lineage>
</organism>
<dbReference type="KEGG" id="malk:MalAC0309_1401"/>
<feature type="domain" description="ABC transmembrane type-1" evidence="8">
    <location>
        <begin position="85"/>
        <end position="268"/>
    </location>
</feature>
<evidence type="ECO:0000256" key="2">
    <source>
        <dbReference type="ARBA" id="ARBA00004196"/>
    </source>
</evidence>
<dbReference type="OrthoDB" id="9808005at2"/>
<feature type="transmembrane region" description="Helical" evidence="7">
    <location>
        <begin position="136"/>
        <end position="160"/>
    </location>
</feature>
<evidence type="ECO:0000256" key="6">
    <source>
        <dbReference type="ARBA" id="ARBA00023136"/>
    </source>
</evidence>
<evidence type="ECO:0000259" key="8">
    <source>
        <dbReference type="PROSITE" id="PS50928"/>
    </source>
</evidence>
<dbReference type="PANTHER" id="PTHR30043:SF8">
    <property type="entry name" value="ABC TRANSPORTER, PERMEASE PROTEIN CC0363, PUTATIVE-RELATED"/>
    <property type="match status" value="1"/>
</dbReference>
<keyword evidence="5 7" id="KW-1133">Transmembrane helix</keyword>
<dbReference type="PROSITE" id="PS50928">
    <property type="entry name" value="ABC_TM1"/>
    <property type="match status" value="1"/>
</dbReference>
<gene>
    <name evidence="9" type="ORF">MalAC0309_1401</name>
</gene>
<evidence type="ECO:0000256" key="7">
    <source>
        <dbReference type="RuleBase" id="RU363032"/>
    </source>
</evidence>
<feature type="transmembrane region" description="Helical" evidence="7">
    <location>
        <begin position="91"/>
        <end position="115"/>
    </location>
</feature>
<dbReference type="NCBIfam" id="TIGR01097">
    <property type="entry name" value="PhnE"/>
    <property type="match status" value="1"/>
</dbReference>
<dbReference type="SUPFAM" id="SSF161098">
    <property type="entry name" value="MetI-like"/>
    <property type="match status" value="1"/>
</dbReference>
<proteinExistence type="inferred from homology"/>
<reference evidence="10" key="1">
    <citation type="submission" date="2015-12" db="EMBL/GenBank/DDBJ databases">
        <authorList>
            <person name="Shamseldin A."/>
            <person name="Moawad H."/>
            <person name="Abd El-Rahim W.M."/>
            <person name="Sadowsky M.J."/>
        </authorList>
    </citation>
    <scope>NUCLEOTIDE SEQUENCE [LARGE SCALE GENOMIC DNA]</scope>
    <source>
        <strain evidence="10">JAM AC0309</strain>
    </source>
</reference>
<dbReference type="EMBL" id="AP017315">
    <property type="protein sequence ID" value="BAU32254.1"/>
    <property type="molecule type" value="Genomic_DNA"/>
</dbReference>
<evidence type="ECO:0000313" key="10">
    <source>
        <dbReference type="Proteomes" id="UP000218965"/>
    </source>
</evidence>
<evidence type="ECO:0000313" key="9">
    <source>
        <dbReference type="EMBL" id="BAU32254.1"/>
    </source>
</evidence>
<sequence length="288" mass="30943">MTAPAARRGASPRPSAPSRTRYTLMQLGLLALIVIAVTVANARWERLAEIPAQSLVYGELMLRGVLQNPFSEPYATYWSDALRLMFESLQIAWIGTVIGALLSFPLAFLAASTVAPRWIVFPTRQFLNIVRAIPELVFAIAIMLPIFGLGPLAGALAIGVGSIGTLGKLTSEAIESVPPGPSEALRAAGASTLQRLRFAVTPQILPEVIAFWLYRFEINIRASAILGILGAGGVGSLLAQVFERRDWERVGITLAVIIIVTIIVDQISGAVRHRVIEGAPTSKRTALV</sequence>
<comment type="subcellular location">
    <subcellularLocation>
        <location evidence="2">Cell envelope</location>
    </subcellularLocation>
    <subcellularLocation>
        <location evidence="7">Cell membrane</location>
        <topology evidence="7">Multi-pass membrane protein</topology>
    </subcellularLocation>
    <subcellularLocation>
        <location evidence="1">Membrane</location>
        <topology evidence="1">Multi-pass membrane protein</topology>
    </subcellularLocation>
</comment>
<feature type="transmembrane region" description="Helical" evidence="7">
    <location>
        <begin position="250"/>
        <end position="271"/>
    </location>
</feature>
<reference evidence="9 10" key="2">
    <citation type="submission" date="2016-01" db="EMBL/GenBank/DDBJ databases">
        <title>Microcella alkaliphila JAM AC0309 whole genome shotgun sequence.</title>
        <authorList>
            <person name="Kurata A."/>
            <person name="Hirose Y."/>
            <person name="Kishimoto N."/>
            <person name="Kobayashi T."/>
        </authorList>
    </citation>
    <scope>NUCLEOTIDE SEQUENCE [LARGE SCALE GENOMIC DNA]</scope>
    <source>
        <strain evidence="9 10">JAM AC0309</strain>
    </source>
</reference>
<dbReference type="Gene3D" id="1.10.3720.10">
    <property type="entry name" value="MetI-like"/>
    <property type="match status" value="1"/>
</dbReference>
<protein>
    <submittedName>
        <fullName evidence="9">Phosphonate ABC transporter permease protein phn E1</fullName>
    </submittedName>
</protein>
<name>A0A0U5BGI5_9MICO</name>
<accession>A0A0U5BGI5</accession>
<dbReference type="InterPro" id="IPR000515">
    <property type="entry name" value="MetI-like"/>
</dbReference>
<dbReference type="PANTHER" id="PTHR30043">
    <property type="entry name" value="PHOSPHONATES TRANSPORT SYSTEM PERMEASE PROTEIN"/>
    <property type="match status" value="1"/>
</dbReference>
<dbReference type="CDD" id="cd06261">
    <property type="entry name" value="TM_PBP2"/>
    <property type="match status" value="1"/>
</dbReference>
<dbReference type="InterPro" id="IPR005769">
    <property type="entry name" value="PhnE/PtxC"/>
</dbReference>
<dbReference type="GO" id="GO:0005886">
    <property type="term" value="C:plasma membrane"/>
    <property type="evidence" value="ECO:0007669"/>
    <property type="project" value="UniProtKB-SubCell"/>
</dbReference>
<dbReference type="GO" id="GO:0030313">
    <property type="term" value="C:cell envelope"/>
    <property type="evidence" value="ECO:0007669"/>
    <property type="project" value="UniProtKB-SubCell"/>
</dbReference>